<dbReference type="GO" id="GO:0005524">
    <property type="term" value="F:ATP binding"/>
    <property type="evidence" value="ECO:0007669"/>
    <property type="project" value="UniProtKB-KW"/>
</dbReference>
<dbReference type="GO" id="GO:0003919">
    <property type="term" value="F:FMN adenylyltransferase activity"/>
    <property type="evidence" value="ECO:0007669"/>
    <property type="project" value="UniProtKB-EC"/>
</dbReference>
<evidence type="ECO:0000256" key="3">
    <source>
        <dbReference type="ARBA" id="ARBA00004496"/>
    </source>
</evidence>
<comment type="catalytic activity">
    <reaction evidence="20">
        <text>FMN + ATP + H(+) = FAD + diphosphate</text>
        <dbReference type="Rhea" id="RHEA:17237"/>
        <dbReference type="ChEBI" id="CHEBI:15378"/>
        <dbReference type="ChEBI" id="CHEBI:30616"/>
        <dbReference type="ChEBI" id="CHEBI:33019"/>
        <dbReference type="ChEBI" id="CHEBI:57692"/>
        <dbReference type="ChEBI" id="CHEBI:58210"/>
        <dbReference type="EC" id="2.7.7.2"/>
    </reaction>
</comment>
<reference evidence="22" key="2">
    <citation type="journal article" date="2021" name="Genome Biol. Evol.">
        <title>Developing a high-quality reference genome for a parasitic bivalve with doubly uniparental inheritance (Bivalvia: Unionida).</title>
        <authorList>
            <person name="Smith C.H."/>
        </authorList>
    </citation>
    <scope>NUCLEOTIDE SEQUENCE</scope>
    <source>
        <strain evidence="22">CHS0354</strain>
        <tissue evidence="22">Mantle</tissue>
    </source>
</reference>
<dbReference type="InterPro" id="IPR001453">
    <property type="entry name" value="MoaB/Mog_dom"/>
</dbReference>
<sequence length="527" mass="60068">MLIRFVRTLISTRHCHHSNRLIVVLRHLSSSSHYTELYKQMNSHTAGLIVIGDEILKGQTADTNSHFICKHLHSWGVRVKRISVIPDDLDTIASEVAHFSSQYTHVITSGGIGPTHDDLTFEGVAKAFGENVEPHPVLIDLCKQYFGTDDLNSPELKMAKVPKSAKLVFGEDKKTGGKTKYPLVTVKNVYLFPGVPSLLEKAFVLLKDLFQNPYAEFHTREVYIQHDEVSITHILNKVNAAFSKDVIMGSYPNFKSSYYKVKVTLESENKNRLEEAHTALVKALPEGSIVKYEKDPIASAISQVHDIVESDDHSKYTCNVRKAVQVIEESLERYSLDEICVGFNGGKDCTVLLHLFHAAKMRKFPTCTQKTKSLYIKSRSPFPEVEKFIQITRDNYNLDMLNYSGRIKECLGELQKQHPEIKSVIMGTRVTDPYSAHLEAFSMTDPDWPQFMRVNPLLDWSYNDIWKFLRSLCLPYCSLYDRGYTSLGCMNNTHPNPSLQYIDERGVVCYKPAYELELESQERDGRN</sequence>
<evidence type="ECO:0000256" key="17">
    <source>
        <dbReference type="ARBA" id="ARBA00031145"/>
    </source>
</evidence>
<dbReference type="CDD" id="cd00885">
    <property type="entry name" value="cinA"/>
    <property type="match status" value="1"/>
</dbReference>
<dbReference type="AlphaFoldDB" id="A0AAE0WEM9"/>
<keyword evidence="13" id="KW-0548">Nucleotidyltransferase</keyword>
<comment type="pathway">
    <text evidence="4">Cofactor biosynthesis; FAD biosynthesis; FAD from FMN: step 1/1.</text>
</comment>
<reference evidence="22" key="1">
    <citation type="journal article" date="2021" name="Genome Biol. Evol.">
        <title>A High-Quality Reference Genome for a Parasitic Bivalve with Doubly Uniparental Inheritance (Bivalvia: Unionida).</title>
        <authorList>
            <person name="Smith C.H."/>
        </authorList>
    </citation>
    <scope>NUCLEOTIDE SEQUENCE</scope>
    <source>
        <strain evidence="22">CHS0354</strain>
    </source>
</reference>
<dbReference type="SUPFAM" id="SSF52402">
    <property type="entry name" value="Adenine nucleotide alpha hydrolases-like"/>
    <property type="match status" value="1"/>
</dbReference>
<proteinExistence type="inferred from homology"/>
<accession>A0AAE0WEM9</accession>
<dbReference type="GO" id="GO:0006747">
    <property type="term" value="P:FAD biosynthetic process"/>
    <property type="evidence" value="ECO:0007669"/>
    <property type="project" value="TreeGrafter"/>
</dbReference>
<dbReference type="InterPro" id="IPR036425">
    <property type="entry name" value="MoaB/Mog-like_dom_sf"/>
</dbReference>
<keyword evidence="14" id="KW-0547">Nucleotide-binding</keyword>
<comment type="caution">
    <text evidence="22">The sequence shown here is derived from an EMBL/GenBank/DDBJ whole genome shotgun (WGS) entry which is preliminary data.</text>
</comment>
<comment type="subcellular location">
    <subcellularLocation>
        <location evidence="3">Cytoplasm</location>
    </subcellularLocation>
</comment>
<protein>
    <recommendedName>
        <fullName evidence="8">FAD synthase</fullName>
        <ecNumber evidence="7">2.7.7.2</ecNumber>
    </recommendedName>
    <alternativeName>
        <fullName evidence="17">FAD pyrophosphorylase</fullName>
    </alternativeName>
    <alternativeName>
        <fullName evidence="19">FMN adenylyltransferase</fullName>
    </alternativeName>
    <alternativeName>
        <fullName evidence="18">Flavin adenine dinucleotide synthase</fullName>
    </alternativeName>
</protein>
<comment type="function">
    <text evidence="2">Catalyzes the adenylation of flavin mononucleotide (FMN) to form flavin adenine dinucleotide (FAD) coenzyme.</text>
</comment>
<evidence type="ECO:0000256" key="14">
    <source>
        <dbReference type="ARBA" id="ARBA00022741"/>
    </source>
</evidence>
<evidence type="ECO:0000256" key="18">
    <source>
        <dbReference type="ARBA" id="ARBA00031676"/>
    </source>
</evidence>
<keyword evidence="23" id="KW-1185">Reference proteome</keyword>
<evidence type="ECO:0000313" key="22">
    <source>
        <dbReference type="EMBL" id="KAK3612493.1"/>
    </source>
</evidence>
<dbReference type="EMBL" id="JAEAOA010001453">
    <property type="protein sequence ID" value="KAK3612493.1"/>
    <property type="molecule type" value="Genomic_DNA"/>
</dbReference>
<evidence type="ECO:0000256" key="13">
    <source>
        <dbReference type="ARBA" id="ARBA00022695"/>
    </source>
</evidence>
<dbReference type="InterPro" id="IPR056596">
    <property type="entry name" value="FLAD1_M"/>
</dbReference>
<dbReference type="InterPro" id="IPR014729">
    <property type="entry name" value="Rossmann-like_a/b/a_fold"/>
</dbReference>
<dbReference type="FunFam" id="3.40.50.620:FF:000113">
    <property type="entry name" value="FAD synthase"/>
    <property type="match status" value="1"/>
</dbReference>
<keyword evidence="11" id="KW-0288">FMN</keyword>
<evidence type="ECO:0000256" key="20">
    <source>
        <dbReference type="ARBA" id="ARBA00049494"/>
    </source>
</evidence>
<evidence type="ECO:0000256" key="12">
    <source>
        <dbReference type="ARBA" id="ARBA00022679"/>
    </source>
</evidence>
<dbReference type="CDD" id="cd23948">
    <property type="entry name" value="FAD_synthase"/>
    <property type="match status" value="1"/>
</dbReference>
<organism evidence="22 23">
    <name type="scientific">Potamilus streckersoni</name>
    <dbReference type="NCBI Taxonomy" id="2493646"/>
    <lineage>
        <taxon>Eukaryota</taxon>
        <taxon>Metazoa</taxon>
        <taxon>Spiralia</taxon>
        <taxon>Lophotrochozoa</taxon>
        <taxon>Mollusca</taxon>
        <taxon>Bivalvia</taxon>
        <taxon>Autobranchia</taxon>
        <taxon>Heteroconchia</taxon>
        <taxon>Palaeoheterodonta</taxon>
        <taxon>Unionida</taxon>
        <taxon>Unionoidea</taxon>
        <taxon>Unionidae</taxon>
        <taxon>Ambleminae</taxon>
        <taxon>Lampsilini</taxon>
        <taxon>Potamilus</taxon>
    </lineage>
</organism>
<keyword evidence="15" id="KW-0274">FAD</keyword>
<dbReference type="InterPro" id="IPR002500">
    <property type="entry name" value="PAPS_reduct_dom"/>
</dbReference>
<keyword evidence="12" id="KW-0808">Transferase</keyword>
<comment type="cofactor">
    <cofactor evidence="1">
        <name>Mg(2+)</name>
        <dbReference type="ChEBI" id="CHEBI:18420"/>
    </cofactor>
</comment>
<comment type="similarity">
    <text evidence="5">In the C-terminal section; belongs to the PAPS reductase family. FAD1 subfamily.</text>
</comment>
<dbReference type="Gene3D" id="3.40.980.10">
    <property type="entry name" value="MoaB/Mog-like domain"/>
    <property type="match status" value="1"/>
</dbReference>
<evidence type="ECO:0000256" key="16">
    <source>
        <dbReference type="ARBA" id="ARBA00022840"/>
    </source>
</evidence>
<evidence type="ECO:0000256" key="7">
    <source>
        <dbReference type="ARBA" id="ARBA00012393"/>
    </source>
</evidence>
<gene>
    <name evidence="22" type="ORF">CHS0354_024463</name>
</gene>
<evidence type="ECO:0000256" key="9">
    <source>
        <dbReference type="ARBA" id="ARBA00022490"/>
    </source>
</evidence>
<dbReference type="PANTHER" id="PTHR23293:SF9">
    <property type="entry name" value="FAD SYNTHASE"/>
    <property type="match status" value="1"/>
</dbReference>
<evidence type="ECO:0000256" key="8">
    <source>
        <dbReference type="ARBA" id="ARBA00015431"/>
    </source>
</evidence>
<name>A0AAE0WEM9_9BIVA</name>
<reference evidence="22" key="3">
    <citation type="submission" date="2023-05" db="EMBL/GenBank/DDBJ databases">
        <authorList>
            <person name="Smith C.H."/>
        </authorList>
    </citation>
    <scope>NUCLEOTIDE SEQUENCE</scope>
    <source>
        <strain evidence="22">CHS0354</strain>
        <tissue evidence="22">Mantle</tissue>
    </source>
</reference>
<evidence type="ECO:0000256" key="6">
    <source>
        <dbReference type="ARBA" id="ARBA00007589"/>
    </source>
</evidence>
<keyword evidence="16" id="KW-0067">ATP-binding</keyword>
<dbReference type="Pfam" id="PF01507">
    <property type="entry name" value="PAPS_reduct"/>
    <property type="match status" value="2"/>
</dbReference>
<evidence type="ECO:0000256" key="4">
    <source>
        <dbReference type="ARBA" id="ARBA00004726"/>
    </source>
</evidence>
<dbReference type="Gene3D" id="3.40.50.620">
    <property type="entry name" value="HUPs"/>
    <property type="match status" value="1"/>
</dbReference>
<keyword evidence="10" id="KW-0285">Flavoprotein</keyword>
<dbReference type="Pfam" id="PF24102">
    <property type="entry name" value="FLAD1_M"/>
    <property type="match status" value="1"/>
</dbReference>
<evidence type="ECO:0000256" key="15">
    <source>
        <dbReference type="ARBA" id="ARBA00022827"/>
    </source>
</evidence>
<comment type="similarity">
    <text evidence="6">In the N-terminal section; belongs to the MoaB/Mog family.</text>
</comment>
<evidence type="ECO:0000256" key="1">
    <source>
        <dbReference type="ARBA" id="ARBA00001946"/>
    </source>
</evidence>
<dbReference type="GO" id="GO:0005737">
    <property type="term" value="C:cytoplasm"/>
    <property type="evidence" value="ECO:0007669"/>
    <property type="project" value="UniProtKB-SubCell"/>
</dbReference>
<dbReference type="SMART" id="SM00852">
    <property type="entry name" value="MoCF_biosynth"/>
    <property type="match status" value="1"/>
</dbReference>
<keyword evidence="9" id="KW-0963">Cytoplasm</keyword>
<evidence type="ECO:0000313" key="23">
    <source>
        <dbReference type="Proteomes" id="UP001195483"/>
    </source>
</evidence>
<feature type="domain" description="MoaB/Mog" evidence="21">
    <location>
        <begin position="47"/>
        <end position="213"/>
    </location>
</feature>
<dbReference type="SUPFAM" id="SSF53218">
    <property type="entry name" value="Molybdenum cofactor biosynthesis proteins"/>
    <property type="match status" value="1"/>
</dbReference>
<dbReference type="Proteomes" id="UP001195483">
    <property type="component" value="Unassembled WGS sequence"/>
</dbReference>
<dbReference type="EC" id="2.7.7.2" evidence="7"/>
<evidence type="ECO:0000256" key="10">
    <source>
        <dbReference type="ARBA" id="ARBA00022630"/>
    </source>
</evidence>
<dbReference type="PANTHER" id="PTHR23293">
    <property type="entry name" value="FAD SYNTHETASE-RELATED FMN ADENYLYLTRANSFERASE"/>
    <property type="match status" value="1"/>
</dbReference>
<dbReference type="Pfam" id="PF00994">
    <property type="entry name" value="MoCF_biosynth"/>
    <property type="match status" value="1"/>
</dbReference>
<evidence type="ECO:0000256" key="5">
    <source>
        <dbReference type="ARBA" id="ARBA00006749"/>
    </source>
</evidence>
<evidence type="ECO:0000256" key="2">
    <source>
        <dbReference type="ARBA" id="ARBA00003316"/>
    </source>
</evidence>
<evidence type="ECO:0000259" key="21">
    <source>
        <dbReference type="SMART" id="SM00852"/>
    </source>
</evidence>
<evidence type="ECO:0000256" key="11">
    <source>
        <dbReference type="ARBA" id="ARBA00022643"/>
    </source>
</evidence>
<evidence type="ECO:0000256" key="19">
    <source>
        <dbReference type="ARBA" id="ARBA00031871"/>
    </source>
</evidence>